<protein>
    <submittedName>
        <fullName evidence="1">Putative secreted protein</fullName>
    </submittedName>
</protein>
<proteinExistence type="evidence at transcript level"/>
<name>A0A090XB00_IXORI</name>
<dbReference type="AlphaFoldDB" id="A0A090XB00"/>
<evidence type="ECO:0000313" key="1">
    <source>
        <dbReference type="EMBL" id="JAC93334.1"/>
    </source>
</evidence>
<organism evidence="1">
    <name type="scientific">Ixodes ricinus</name>
    <name type="common">Common tick</name>
    <name type="synonym">Acarus ricinus</name>
    <dbReference type="NCBI Taxonomy" id="34613"/>
    <lineage>
        <taxon>Eukaryota</taxon>
        <taxon>Metazoa</taxon>
        <taxon>Ecdysozoa</taxon>
        <taxon>Arthropoda</taxon>
        <taxon>Chelicerata</taxon>
        <taxon>Arachnida</taxon>
        <taxon>Acari</taxon>
        <taxon>Parasitiformes</taxon>
        <taxon>Ixodida</taxon>
        <taxon>Ixodoidea</taxon>
        <taxon>Ixodidae</taxon>
        <taxon>Ixodinae</taxon>
        <taxon>Ixodes</taxon>
    </lineage>
</organism>
<dbReference type="EMBL" id="GBIH01001376">
    <property type="protein sequence ID" value="JAC93334.1"/>
    <property type="molecule type" value="mRNA"/>
</dbReference>
<reference evidence="1" key="1">
    <citation type="journal article" date="2015" name="PLoS Negl. Trop. Dis.">
        <title>Deep Sequencing Analysis of the Ixodes ricinus Haemocytome.</title>
        <authorList>
            <person name="Kotsyfakis M."/>
            <person name="Kopacek P."/>
            <person name="Franta Z."/>
            <person name="Pedra J.H."/>
            <person name="Ribeiro J.M."/>
        </authorList>
    </citation>
    <scope>NUCLEOTIDE SEQUENCE</scope>
</reference>
<accession>A0A090XB00</accession>
<sequence length="98" mass="10608">MAARHAHSNFPLSRSFVGLLSSLAFLPLKARSHLRLATAARLTSDVRRATTDPHTAGNLRVASRKLSGCPVDSIFPATPWFHVLLLSHFHCPTATGVP</sequence>